<accession>A0A9P4V357</accession>
<dbReference type="EMBL" id="ML996126">
    <property type="protein sequence ID" value="KAF2736304.1"/>
    <property type="molecule type" value="Genomic_DNA"/>
</dbReference>
<dbReference type="PANTHER" id="PTHR28094:SF1">
    <property type="entry name" value="MEIOTICALLY UP-REGULATED GENE 113 PROTEIN"/>
    <property type="match status" value="1"/>
</dbReference>
<feature type="region of interest" description="Disordered" evidence="1">
    <location>
        <begin position="329"/>
        <end position="377"/>
    </location>
</feature>
<protein>
    <submittedName>
        <fullName evidence="3">DUF1766-domain-containing protein</fullName>
    </submittedName>
</protein>
<dbReference type="Pfam" id="PF10544">
    <property type="entry name" value="T5orf172"/>
    <property type="match status" value="1"/>
</dbReference>
<feature type="compositionally biased region" description="Low complexity" evidence="1">
    <location>
        <begin position="332"/>
        <end position="377"/>
    </location>
</feature>
<proteinExistence type="predicted"/>
<feature type="compositionally biased region" description="Low complexity" evidence="1">
    <location>
        <begin position="128"/>
        <end position="151"/>
    </location>
</feature>
<feature type="compositionally biased region" description="Basic and acidic residues" evidence="1">
    <location>
        <begin position="14"/>
        <end position="30"/>
    </location>
</feature>
<dbReference type="PANTHER" id="PTHR28094">
    <property type="entry name" value="MEIOTICALLY UP-REGULATED GENE 113 PROTEIN"/>
    <property type="match status" value="1"/>
</dbReference>
<comment type="caution">
    <text evidence="3">The sequence shown here is derived from an EMBL/GenBank/DDBJ whole genome shotgun (WGS) entry which is preliminary data.</text>
</comment>
<gene>
    <name evidence="3" type="ORF">EJ04DRAFT_597994</name>
</gene>
<evidence type="ECO:0000313" key="3">
    <source>
        <dbReference type="EMBL" id="KAF2736304.1"/>
    </source>
</evidence>
<dbReference type="InterPro" id="IPR053006">
    <property type="entry name" value="Meiosis_regulatory"/>
</dbReference>
<reference evidence="3" key="1">
    <citation type="journal article" date="2020" name="Stud. Mycol.">
        <title>101 Dothideomycetes genomes: a test case for predicting lifestyles and emergence of pathogens.</title>
        <authorList>
            <person name="Haridas S."/>
            <person name="Albert R."/>
            <person name="Binder M."/>
            <person name="Bloem J."/>
            <person name="Labutti K."/>
            <person name="Salamov A."/>
            <person name="Andreopoulos B."/>
            <person name="Baker S."/>
            <person name="Barry K."/>
            <person name="Bills G."/>
            <person name="Bluhm B."/>
            <person name="Cannon C."/>
            <person name="Castanera R."/>
            <person name="Culley D."/>
            <person name="Daum C."/>
            <person name="Ezra D."/>
            <person name="Gonzalez J."/>
            <person name="Henrissat B."/>
            <person name="Kuo A."/>
            <person name="Liang C."/>
            <person name="Lipzen A."/>
            <person name="Lutzoni F."/>
            <person name="Magnuson J."/>
            <person name="Mondo S."/>
            <person name="Nolan M."/>
            <person name="Ohm R."/>
            <person name="Pangilinan J."/>
            <person name="Park H.-J."/>
            <person name="Ramirez L."/>
            <person name="Alfaro M."/>
            <person name="Sun H."/>
            <person name="Tritt A."/>
            <person name="Yoshinaga Y."/>
            <person name="Zwiers L.-H."/>
            <person name="Turgeon B."/>
            <person name="Goodwin S."/>
            <person name="Spatafora J."/>
            <person name="Crous P."/>
            <person name="Grigoriev I."/>
        </authorList>
    </citation>
    <scope>NUCLEOTIDE SEQUENCE</scope>
    <source>
        <strain evidence="3">CBS 125425</strain>
    </source>
</reference>
<evidence type="ECO:0000313" key="4">
    <source>
        <dbReference type="Proteomes" id="UP000799444"/>
    </source>
</evidence>
<feature type="compositionally biased region" description="Basic residues" evidence="1">
    <location>
        <begin position="1"/>
        <end position="10"/>
    </location>
</feature>
<evidence type="ECO:0000256" key="1">
    <source>
        <dbReference type="SAM" id="MobiDB-lite"/>
    </source>
</evidence>
<feature type="compositionally biased region" description="Basic residues" evidence="1">
    <location>
        <begin position="579"/>
        <end position="601"/>
    </location>
</feature>
<keyword evidence="4" id="KW-1185">Reference proteome</keyword>
<organism evidence="3 4">
    <name type="scientific">Polyplosphaeria fusca</name>
    <dbReference type="NCBI Taxonomy" id="682080"/>
    <lineage>
        <taxon>Eukaryota</taxon>
        <taxon>Fungi</taxon>
        <taxon>Dikarya</taxon>
        <taxon>Ascomycota</taxon>
        <taxon>Pezizomycotina</taxon>
        <taxon>Dothideomycetes</taxon>
        <taxon>Pleosporomycetidae</taxon>
        <taxon>Pleosporales</taxon>
        <taxon>Tetraplosphaeriaceae</taxon>
        <taxon>Polyplosphaeria</taxon>
    </lineage>
</organism>
<dbReference type="AlphaFoldDB" id="A0A9P4V357"/>
<feature type="region of interest" description="Disordered" evidence="1">
    <location>
        <begin position="107"/>
        <end position="164"/>
    </location>
</feature>
<dbReference type="SMART" id="SM00974">
    <property type="entry name" value="T5orf172"/>
    <property type="match status" value="1"/>
</dbReference>
<dbReference type="InterPro" id="IPR018306">
    <property type="entry name" value="Phage_T5_Orf172_DNA-bd"/>
</dbReference>
<dbReference type="OrthoDB" id="2417614at2759"/>
<feature type="region of interest" description="Disordered" evidence="1">
    <location>
        <begin position="576"/>
        <end position="601"/>
    </location>
</feature>
<feature type="compositionally biased region" description="Polar residues" evidence="1">
    <location>
        <begin position="62"/>
        <end position="82"/>
    </location>
</feature>
<feature type="compositionally biased region" description="Basic and acidic residues" evidence="1">
    <location>
        <begin position="154"/>
        <end position="163"/>
    </location>
</feature>
<feature type="domain" description="Bacteriophage T5 Orf172 DNA-binding" evidence="2">
    <location>
        <begin position="439"/>
        <end position="535"/>
    </location>
</feature>
<dbReference type="Proteomes" id="UP000799444">
    <property type="component" value="Unassembled WGS sequence"/>
</dbReference>
<feature type="region of interest" description="Disordered" evidence="1">
    <location>
        <begin position="1"/>
        <end position="83"/>
    </location>
</feature>
<name>A0A9P4V357_9PLEO</name>
<sequence>MARSFKKRSSKINTEPHSRIHEVSVSRSRDDESDTDLSDSEQSIFDAFENDDTPLTPPTIEKANNASTWLKTSKVSKPTTEPSLGLEAVESTFVGYGGSPLRSPLQHKAPTFWPKSPPDALKSISTNTAAESRSRSPSASPSSRITRASASKTRSRETIKAEPVDELLPSAAGTILDGRPSNRSNEAAKLLDQIISFNIQQRLDENDTVCTASFVSGPNVRCNYRLNQARKKKNGPQSRLKADLSALARHKDNPVDFITQLGYCIESALCGTHQNSTNHATRLGKLVDWLQDPTRGHAIPENGTQMVRLDVNTFDEWVSAISGHSPTEAKVSAANASPTQATPANAAPTKAAPTKAAPTKAAPTKAAPTKAAPTKATQTEVIPAKVVLEINYGDYAFEPWQPQQTLHQPVSHSLYALASAPLGKTKDHLRGSIYMFSVRGAFGLVKIGYTTKTLEQRLGKWNRQCNRKRMFELELLQSSFEGQLVEIPHLARVEKLMHTELKELRLKNKCGACGKTHQEWFWVTEQQALGVFAKWRDWILREPYEEGGDGVWVLKKEFRNELEVVCEPVPFAAAAAATPKRKKGGKKRGARMSGGKGKRGK</sequence>
<evidence type="ECO:0000259" key="2">
    <source>
        <dbReference type="SMART" id="SM00974"/>
    </source>
</evidence>